<dbReference type="GO" id="GO:0030976">
    <property type="term" value="F:thiamine pyrophosphate binding"/>
    <property type="evidence" value="ECO:0007669"/>
    <property type="project" value="InterPro"/>
</dbReference>
<dbReference type="GO" id="GO:0006099">
    <property type="term" value="P:tricarboxylic acid cycle"/>
    <property type="evidence" value="ECO:0007669"/>
    <property type="project" value="TreeGrafter"/>
</dbReference>
<accession>A0A9P0MUM5</accession>
<dbReference type="InterPro" id="IPR011603">
    <property type="entry name" value="2oxoglutarate_DH_E1"/>
</dbReference>
<keyword evidence="3" id="KW-0560">Oxidoreductase</keyword>
<name>A0A9P0MUM5_NEZVI</name>
<dbReference type="GO" id="GO:0005739">
    <property type="term" value="C:mitochondrion"/>
    <property type="evidence" value="ECO:0007669"/>
    <property type="project" value="TreeGrafter"/>
</dbReference>
<keyword evidence="4" id="KW-0786">Thiamine pyrophosphate</keyword>
<dbReference type="EMBL" id="OV725081">
    <property type="protein sequence ID" value="CAH1404081.1"/>
    <property type="molecule type" value="Genomic_DNA"/>
</dbReference>
<dbReference type="PANTHER" id="PTHR23152">
    <property type="entry name" value="2-OXOGLUTARATE DEHYDROGENASE"/>
    <property type="match status" value="1"/>
</dbReference>
<organism evidence="5 6">
    <name type="scientific">Nezara viridula</name>
    <name type="common">Southern green stink bug</name>
    <name type="synonym">Cimex viridulus</name>
    <dbReference type="NCBI Taxonomy" id="85310"/>
    <lineage>
        <taxon>Eukaryota</taxon>
        <taxon>Metazoa</taxon>
        <taxon>Ecdysozoa</taxon>
        <taxon>Arthropoda</taxon>
        <taxon>Hexapoda</taxon>
        <taxon>Insecta</taxon>
        <taxon>Pterygota</taxon>
        <taxon>Neoptera</taxon>
        <taxon>Paraneoptera</taxon>
        <taxon>Hemiptera</taxon>
        <taxon>Heteroptera</taxon>
        <taxon>Panheteroptera</taxon>
        <taxon>Pentatomomorpha</taxon>
        <taxon>Pentatomoidea</taxon>
        <taxon>Pentatomidae</taxon>
        <taxon>Pentatominae</taxon>
        <taxon>Nezara</taxon>
    </lineage>
</organism>
<dbReference type="Proteomes" id="UP001152798">
    <property type="component" value="Chromosome 5"/>
</dbReference>
<evidence type="ECO:0000256" key="3">
    <source>
        <dbReference type="ARBA" id="ARBA00023002"/>
    </source>
</evidence>
<evidence type="ECO:0000256" key="4">
    <source>
        <dbReference type="ARBA" id="ARBA00023052"/>
    </source>
</evidence>
<evidence type="ECO:0000313" key="5">
    <source>
        <dbReference type="EMBL" id="CAH1404081.1"/>
    </source>
</evidence>
<dbReference type="GO" id="GO:0004591">
    <property type="term" value="F:oxoglutarate dehydrogenase (succinyl-transferring) activity"/>
    <property type="evidence" value="ECO:0007669"/>
    <property type="project" value="TreeGrafter"/>
</dbReference>
<dbReference type="PANTHER" id="PTHR23152:SF4">
    <property type="entry name" value="2-OXOADIPATE DEHYDROGENASE COMPLEX COMPONENT E1"/>
    <property type="match status" value="1"/>
</dbReference>
<proteinExistence type="inferred from homology"/>
<dbReference type="GO" id="GO:0045252">
    <property type="term" value="C:oxoglutarate dehydrogenase complex"/>
    <property type="evidence" value="ECO:0007669"/>
    <property type="project" value="TreeGrafter"/>
</dbReference>
<comment type="similarity">
    <text evidence="2">Belongs to the alpha-ketoglutarate dehydrogenase family.</text>
</comment>
<gene>
    <name evidence="5" type="ORF">NEZAVI_LOCUS12551</name>
</gene>
<comment type="cofactor">
    <cofactor evidence="1">
        <name>thiamine diphosphate</name>
        <dbReference type="ChEBI" id="CHEBI:58937"/>
    </cofactor>
</comment>
<dbReference type="OrthoDB" id="6598622at2759"/>
<keyword evidence="6" id="KW-1185">Reference proteome</keyword>
<sequence length="561" mass="64207">MKQEKENQCKFLKIFADFLKAPIVHVKAEDVDSVINVMHLVADFKNTHKRDIVVNLIVNQPECYPIKQLSLPELMEELITNEKAPLAATYMKHLIVNKVISDVSYEKRKEELLASIQEMYSRHDFVVLEDKASSITKSTIEPPTASSLQVLHTIGEAMSKVPDGMKEETNIHMCTTKKCQKTNLLVQDNVSGLEKNILTNAFPFMGKYTLCKSNVPEYTMAGFEMGYSSVTTNTLNIWMAPDVLQSCVLQSILKHYLLYTIRNAPSRATFVIPDYCYEISKLYRCETWPFTLRDEQRFKFSENKVLRRIFGPKKDEVTGEFRRLHNAELRELYPGNIIEACKIVGLSNERIPKRLIFAVPNGKRPRGRPKRRWKDCIKADLKGLDLAQSRYLSFHNKLQNHPNPLVSNLASSSIPDNPPRRLKRRWPLFEKNTRKYQSTLKKHIINIYHGMMDSKSKNSKPRCTIVNISSPANYFHILRKQAKTPKMCPLVIYVPHMYKVPPDCCSNLGQLSGESSQYVVVLGQPSSKTLPLSCGVPQGSSLSPTLFAIYINDLPLMIHHF</sequence>
<evidence type="ECO:0000256" key="2">
    <source>
        <dbReference type="ARBA" id="ARBA00006936"/>
    </source>
</evidence>
<evidence type="ECO:0000256" key="1">
    <source>
        <dbReference type="ARBA" id="ARBA00001964"/>
    </source>
</evidence>
<dbReference type="Gene3D" id="3.40.50.970">
    <property type="match status" value="1"/>
</dbReference>
<reference evidence="5" key="1">
    <citation type="submission" date="2022-01" db="EMBL/GenBank/DDBJ databases">
        <authorList>
            <person name="King R."/>
        </authorList>
    </citation>
    <scope>NUCLEOTIDE SEQUENCE</scope>
</reference>
<dbReference type="AlphaFoldDB" id="A0A9P0MUM5"/>
<dbReference type="Gene3D" id="3.40.50.12470">
    <property type="match status" value="2"/>
</dbReference>
<evidence type="ECO:0000313" key="6">
    <source>
        <dbReference type="Proteomes" id="UP001152798"/>
    </source>
</evidence>
<protein>
    <submittedName>
        <fullName evidence="5">Uncharacterized protein</fullName>
    </submittedName>
</protein>